<evidence type="ECO:0000256" key="4">
    <source>
        <dbReference type="PROSITE-ProRule" id="PRU00335"/>
    </source>
</evidence>
<dbReference type="Pfam" id="PF00440">
    <property type="entry name" value="TetR_N"/>
    <property type="match status" value="1"/>
</dbReference>
<evidence type="ECO:0000256" key="3">
    <source>
        <dbReference type="ARBA" id="ARBA00023163"/>
    </source>
</evidence>
<dbReference type="PRINTS" id="PR00455">
    <property type="entry name" value="HTHTETR"/>
</dbReference>
<dbReference type="PANTHER" id="PTHR30055">
    <property type="entry name" value="HTH-TYPE TRANSCRIPTIONAL REGULATOR RUTR"/>
    <property type="match status" value="1"/>
</dbReference>
<dbReference type="GO" id="GO:0003700">
    <property type="term" value="F:DNA-binding transcription factor activity"/>
    <property type="evidence" value="ECO:0007669"/>
    <property type="project" value="TreeGrafter"/>
</dbReference>
<name>A0A6N6VH20_9HYPH</name>
<feature type="DNA-binding region" description="H-T-H motif" evidence="4">
    <location>
        <begin position="36"/>
        <end position="55"/>
    </location>
</feature>
<dbReference type="EMBL" id="WESC01000019">
    <property type="protein sequence ID" value="KAB7738617.1"/>
    <property type="molecule type" value="Genomic_DNA"/>
</dbReference>
<dbReference type="InterPro" id="IPR023772">
    <property type="entry name" value="DNA-bd_HTH_TetR-type_CS"/>
</dbReference>
<keyword evidence="1" id="KW-0805">Transcription regulation</keyword>
<evidence type="ECO:0000313" key="7">
    <source>
        <dbReference type="Proteomes" id="UP000468901"/>
    </source>
</evidence>
<dbReference type="PROSITE" id="PS50977">
    <property type="entry name" value="HTH_TETR_2"/>
    <property type="match status" value="1"/>
</dbReference>
<dbReference type="InterPro" id="IPR001647">
    <property type="entry name" value="HTH_TetR"/>
</dbReference>
<dbReference type="PANTHER" id="PTHR30055:SF234">
    <property type="entry name" value="HTH-TYPE TRANSCRIPTIONAL REGULATOR BETI"/>
    <property type="match status" value="1"/>
</dbReference>
<evidence type="ECO:0000256" key="1">
    <source>
        <dbReference type="ARBA" id="ARBA00023015"/>
    </source>
</evidence>
<dbReference type="InterPro" id="IPR050109">
    <property type="entry name" value="HTH-type_TetR-like_transc_reg"/>
</dbReference>
<accession>A0A6N6VH20</accession>
<evidence type="ECO:0000256" key="2">
    <source>
        <dbReference type="ARBA" id="ARBA00023125"/>
    </source>
</evidence>
<keyword evidence="2 4" id="KW-0238">DNA-binding</keyword>
<keyword evidence="7" id="KW-1185">Reference proteome</keyword>
<proteinExistence type="predicted"/>
<dbReference type="Gene3D" id="1.10.357.10">
    <property type="entry name" value="Tetracycline Repressor, domain 2"/>
    <property type="match status" value="1"/>
</dbReference>
<dbReference type="GO" id="GO:0000976">
    <property type="term" value="F:transcription cis-regulatory region binding"/>
    <property type="evidence" value="ECO:0007669"/>
    <property type="project" value="TreeGrafter"/>
</dbReference>
<dbReference type="AlphaFoldDB" id="A0A6N6VH20"/>
<evidence type="ECO:0000259" key="5">
    <source>
        <dbReference type="PROSITE" id="PS50977"/>
    </source>
</evidence>
<feature type="domain" description="HTH tetR-type" evidence="5">
    <location>
        <begin position="13"/>
        <end position="73"/>
    </location>
</feature>
<comment type="caution">
    <text evidence="6">The sequence shown here is derived from an EMBL/GenBank/DDBJ whole genome shotgun (WGS) entry which is preliminary data.</text>
</comment>
<keyword evidence="3" id="KW-0804">Transcription</keyword>
<dbReference type="SUPFAM" id="SSF46689">
    <property type="entry name" value="Homeodomain-like"/>
    <property type="match status" value="1"/>
</dbReference>
<evidence type="ECO:0000313" key="6">
    <source>
        <dbReference type="EMBL" id="KAB7738617.1"/>
    </source>
</evidence>
<sequence>MDVKTQPLQKRSRQTYEAILAAAGALLEEVGIEQLSTNLVCKRAKLSPPALYRYFPNKYALLRELGARLMQRQDEEVFDWMENGGLRAGDVEEIRQSILVVQDRVNAITMKEPGGRWIMRALRAVPTLHEVRIASRELVAARMSEALARIFPKASPHKLLVAARLATEVGYAAGEMAVDEPEHAEELIDELAWMFALYFERFRT</sequence>
<gene>
    <name evidence="6" type="ORF">F2P47_16325</name>
</gene>
<dbReference type="PROSITE" id="PS01081">
    <property type="entry name" value="HTH_TETR_1"/>
    <property type="match status" value="1"/>
</dbReference>
<protein>
    <submittedName>
        <fullName evidence="6">TetR family transcriptional regulator</fullName>
    </submittedName>
</protein>
<dbReference type="Proteomes" id="UP000468901">
    <property type="component" value="Unassembled WGS sequence"/>
</dbReference>
<organism evidence="6 7">
    <name type="scientific">Parvibaculum sedimenti</name>
    <dbReference type="NCBI Taxonomy" id="2608632"/>
    <lineage>
        <taxon>Bacteria</taxon>
        <taxon>Pseudomonadati</taxon>
        <taxon>Pseudomonadota</taxon>
        <taxon>Alphaproteobacteria</taxon>
        <taxon>Hyphomicrobiales</taxon>
        <taxon>Parvibaculaceae</taxon>
        <taxon>Parvibaculum</taxon>
    </lineage>
</organism>
<dbReference type="InterPro" id="IPR009057">
    <property type="entry name" value="Homeodomain-like_sf"/>
</dbReference>
<reference evidence="6 7" key="1">
    <citation type="submission" date="2019-09" db="EMBL/GenBank/DDBJ databases">
        <title>Parvibaculum sedimenti sp. nov., isolated from sediment.</title>
        <authorList>
            <person name="Wang Y."/>
        </authorList>
    </citation>
    <scope>NUCLEOTIDE SEQUENCE [LARGE SCALE GENOMIC DNA]</scope>
    <source>
        <strain evidence="6 7">HXT-9</strain>
    </source>
</reference>